<comment type="similarity">
    <text evidence="5">Belongs to the RimM family.</text>
</comment>
<organism evidence="8 9">
    <name type="scientific">Alkalicaulis satelles</name>
    <dbReference type="NCBI Taxonomy" id="2609175"/>
    <lineage>
        <taxon>Bacteria</taxon>
        <taxon>Pseudomonadati</taxon>
        <taxon>Pseudomonadota</taxon>
        <taxon>Alphaproteobacteria</taxon>
        <taxon>Maricaulales</taxon>
        <taxon>Maricaulaceae</taxon>
        <taxon>Alkalicaulis</taxon>
    </lineage>
</organism>
<evidence type="ECO:0000256" key="2">
    <source>
        <dbReference type="ARBA" id="ARBA00022517"/>
    </source>
</evidence>
<keyword evidence="3 5" id="KW-0698">rRNA processing</keyword>
<evidence type="ECO:0000256" key="1">
    <source>
        <dbReference type="ARBA" id="ARBA00022490"/>
    </source>
</evidence>
<evidence type="ECO:0000313" key="8">
    <source>
        <dbReference type="EMBL" id="KAA5802451.1"/>
    </source>
</evidence>
<dbReference type="PANTHER" id="PTHR33692">
    <property type="entry name" value="RIBOSOME MATURATION FACTOR RIMM"/>
    <property type="match status" value="1"/>
</dbReference>
<keyword evidence="1 5" id="KW-0963">Cytoplasm</keyword>
<dbReference type="SUPFAM" id="SSF50447">
    <property type="entry name" value="Translation proteins"/>
    <property type="match status" value="1"/>
</dbReference>
<keyword evidence="4 5" id="KW-0143">Chaperone</keyword>
<dbReference type="Gene3D" id="2.40.30.60">
    <property type="entry name" value="RimM"/>
    <property type="match status" value="1"/>
</dbReference>
<evidence type="ECO:0000256" key="3">
    <source>
        <dbReference type="ARBA" id="ARBA00022552"/>
    </source>
</evidence>
<dbReference type="NCBIfam" id="TIGR02273">
    <property type="entry name" value="16S_RimM"/>
    <property type="match status" value="1"/>
</dbReference>
<proteinExistence type="inferred from homology"/>
<comment type="caution">
    <text evidence="8">The sequence shown here is derived from an EMBL/GenBank/DDBJ whole genome shotgun (WGS) entry which is preliminary data.</text>
</comment>
<dbReference type="InterPro" id="IPR056792">
    <property type="entry name" value="PRC_RimM"/>
</dbReference>
<keyword evidence="9" id="KW-1185">Reference proteome</keyword>
<dbReference type="GO" id="GO:0042274">
    <property type="term" value="P:ribosomal small subunit biogenesis"/>
    <property type="evidence" value="ECO:0007669"/>
    <property type="project" value="UniProtKB-UniRule"/>
</dbReference>
<dbReference type="InterPro" id="IPR036976">
    <property type="entry name" value="RimM_N_sf"/>
</dbReference>
<name>A0A5M6ZJP0_9PROT</name>
<dbReference type="GO" id="GO:0006364">
    <property type="term" value="P:rRNA processing"/>
    <property type="evidence" value="ECO:0007669"/>
    <property type="project" value="UniProtKB-UniRule"/>
</dbReference>
<dbReference type="InterPro" id="IPR002676">
    <property type="entry name" value="RimM_N"/>
</dbReference>
<protein>
    <recommendedName>
        <fullName evidence="5">Ribosome maturation factor RimM</fullName>
    </recommendedName>
</protein>
<dbReference type="Pfam" id="PF24986">
    <property type="entry name" value="PRC_RimM"/>
    <property type="match status" value="1"/>
</dbReference>
<sequence length="181" mass="18600">MPSSAPPDLVVIAALAGAHGVRGEAKIKPFGDAGAACSYGPFLDASGQVILTPVKAKPGPSGVLIVTVREGLTREQLMAMKGALLHVPRAALPAPDEDEFYHADLIGLEARDEDGAPIGNVRAVQDFGAGDVLEIAGPGGVIYAAFTREAVPEVSVKEGWLRVRLPDVLDAGDQDQAGGEG</sequence>
<dbReference type="SUPFAM" id="SSF50346">
    <property type="entry name" value="PRC-barrel domain"/>
    <property type="match status" value="1"/>
</dbReference>
<evidence type="ECO:0000256" key="4">
    <source>
        <dbReference type="ARBA" id="ARBA00023186"/>
    </source>
</evidence>
<evidence type="ECO:0000259" key="6">
    <source>
        <dbReference type="Pfam" id="PF01782"/>
    </source>
</evidence>
<evidence type="ECO:0000313" key="9">
    <source>
        <dbReference type="Proteomes" id="UP000325122"/>
    </source>
</evidence>
<evidence type="ECO:0000259" key="7">
    <source>
        <dbReference type="Pfam" id="PF24986"/>
    </source>
</evidence>
<dbReference type="EMBL" id="VWOJ01000003">
    <property type="protein sequence ID" value="KAA5802451.1"/>
    <property type="molecule type" value="Genomic_DNA"/>
</dbReference>
<dbReference type="InterPro" id="IPR011961">
    <property type="entry name" value="RimM"/>
</dbReference>
<dbReference type="AlphaFoldDB" id="A0A5M6ZJP0"/>
<dbReference type="Proteomes" id="UP000325122">
    <property type="component" value="Unassembled WGS sequence"/>
</dbReference>
<dbReference type="InterPro" id="IPR009000">
    <property type="entry name" value="Transl_B-barrel_sf"/>
</dbReference>
<gene>
    <name evidence="5 8" type="primary">rimM</name>
    <name evidence="8" type="ORF">F1654_10920</name>
</gene>
<dbReference type="InterPro" id="IPR011033">
    <property type="entry name" value="PRC_barrel-like_sf"/>
</dbReference>
<dbReference type="PANTHER" id="PTHR33692:SF1">
    <property type="entry name" value="RIBOSOME MATURATION FACTOR RIMM"/>
    <property type="match status" value="1"/>
</dbReference>
<dbReference type="GO" id="GO:0043022">
    <property type="term" value="F:ribosome binding"/>
    <property type="evidence" value="ECO:0007669"/>
    <property type="project" value="InterPro"/>
</dbReference>
<evidence type="ECO:0000256" key="5">
    <source>
        <dbReference type="HAMAP-Rule" id="MF_00014"/>
    </source>
</evidence>
<comment type="subunit">
    <text evidence="5">Binds ribosomal protein uS19.</text>
</comment>
<reference evidence="8 9" key="1">
    <citation type="submission" date="2019-09" db="EMBL/GenBank/DDBJ databases">
        <authorList>
            <person name="Kevbrin V."/>
            <person name="Grouzdev D.S."/>
        </authorList>
    </citation>
    <scope>NUCLEOTIDE SEQUENCE [LARGE SCALE GENOMIC DNA]</scope>
    <source>
        <strain evidence="8 9">G-192</strain>
    </source>
</reference>
<dbReference type="Pfam" id="PF01782">
    <property type="entry name" value="RimM"/>
    <property type="match status" value="1"/>
</dbReference>
<dbReference type="GO" id="GO:0005737">
    <property type="term" value="C:cytoplasm"/>
    <property type="evidence" value="ECO:0007669"/>
    <property type="project" value="UniProtKB-SubCell"/>
</dbReference>
<dbReference type="HAMAP" id="MF_00014">
    <property type="entry name" value="Ribosome_mat_RimM"/>
    <property type="match status" value="1"/>
</dbReference>
<accession>A0A5M6ZJP0</accession>
<comment type="domain">
    <text evidence="5">The PRC barrel domain binds ribosomal protein uS19.</text>
</comment>
<dbReference type="GO" id="GO:0005840">
    <property type="term" value="C:ribosome"/>
    <property type="evidence" value="ECO:0007669"/>
    <property type="project" value="InterPro"/>
</dbReference>
<comment type="subcellular location">
    <subcellularLocation>
        <location evidence="5">Cytoplasm</location>
    </subcellularLocation>
</comment>
<keyword evidence="2 5" id="KW-0690">Ribosome biogenesis</keyword>
<feature type="domain" description="RimM N-terminal" evidence="6">
    <location>
        <begin position="12"/>
        <end position="90"/>
    </location>
</feature>
<dbReference type="Gene3D" id="2.30.30.240">
    <property type="entry name" value="PRC-barrel domain"/>
    <property type="match status" value="1"/>
</dbReference>
<feature type="domain" description="Ribosome maturation factor RimM PRC barrel" evidence="7">
    <location>
        <begin position="103"/>
        <end position="167"/>
    </location>
</feature>
<comment type="function">
    <text evidence="5">An accessory protein needed during the final step in the assembly of 30S ribosomal subunit, possibly for assembly of the head region. Essential for efficient processing of 16S rRNA. May be needed both before and after RbfA during the maturation of 16S rRNA. It has affinity for free ribosomal 30S subunits but not for 70S ribosomes.</text>
</comment>